<dbReference type="EMBL" id="JADIKK010000008">
    <property type="protein sequence ID" value="MFK2876225.1"/>
    <property type="molecule type" value="Genomic_DNA"/>
</dbReference>
<feature type="transmembrane region" description="Helical" evidence="5">
    <location>
        <begin position="171"/>
        <end position="193"/>
    </location>
</feature>
<proteinExistence type="predicted"/>
<accession>A0ABW8J0H5</accession>
<evidence type="ECO:0000256" key="2">
    <source>
        <dbReference type="ARBA" id="ARBA00022692"/>
    </source>
</evidence>
<keyword evidence="3 5" id="KW-1133">Transmembrane helix</keyword>
<feature type="transmembrane region" description="Helical" evidence="5">
    <location>
        <begin position="205"/>
        <end position="223"/>
    </location>
</feature>
<dbReference type="Pfam" id="PF03595">
    <property type="entry name" value="SLAC1"/>
    <property type="match status" value="1"/>
</dbReference>
<dbReference type="InterPro" id="IPR004695">
    <property type="entry name" value="SLAC1/Mae1/Ssu1/TehA"/>
</dbReference>
<evidence type="ECO:0000313" key="6">
    <source>
        <dbReference type="EMBL" id="MFK2875771.1"/>
    </source>
</evidence>
<dbReference type="RefSeq" id="WP_404611842.1">
    <property type="nucleotide sequence ID" value="NZ_JADIKK010000007.1"/>
</dbReference>
<feature type="transmembrane region" description="Helical" evidence="5">
    <location>
        <begin position="140"/>
        <end position="165"/>
    </location>
</feature>
<dbReference type="EMBL" id="JADIKK010000007">
    <property type="protein sequence ID" value="MFK2875771.1"/>
    <property type="molecule type" value="Genomic_DNA"/>
</dbReference>
<dbReference type="Proteomes" id="UP001620339">
    <property type="component" value="Unassembled WGS sequence"/>
</dbReference>
<keyword evidence="9" id="KW-1185">Reference proteome</keyword>
<comment type="subcellular location">
    <subcellularLocation>
        <location evidence="1">Membrane</location>
        <topology evidence="1">Multi-pass membrane protein</topology>
    </subcellularLocation>
</comment>
<evidence type="ECO:0000313" key="7">
    <source>
        <dbReference type="EMBL" id="MFK2876225.1"/>
    </source>
</evidence>
<keyword evidence="2 5" id="KW-0812">Transmembrane</keyword>
<feature type="transmembrane region" description="Helical" evidence="5">
    <location>
        <begin position="305"/>
        <end position="325"/>
    </location>
</feature>
<sequence>MRQGLPYGAVMATAGASSMAGRCGLPSLVAPLLALAVLQAVWIPVAGTLRHRAEFRCGWASWLEIGPASEHTGIHTVPLGMAVITSGMSGLNSSLAAWPWLPPPFAWLVATWLLTVAGGGRFACSLAVHGLQLKAMDGTWFLVPATLLGAAIATGDVATFMWGHAFATLEILALMSVALGWLGYCAVAVVALARLRRFGLENAPLAPWWIAMGCAGLAAAALGRVSHIVAGEVHLRTLLSETMVATSIFSIALCVPVLLGSARFLLRYCRFRNAAVWTPTFSTAVFALGSFQVGSDLPSAFFRSIGFAAGLATLVFWTVTAGWNLPRRMSMC</sequence>
<evidence type="ECO:0000256" key="1">
    <source>
        <dbReference type="ARBA" id="ARBA00004141"/>
    </source>
</evidence>
<name>A0ABW8J0H5_9GAMM</name>
<evidence type="ECO:0000313" key="9">
    <source>
        <dbReference type="Proteomes" id="UP001620339"/>
    </source>
</evidence>
<feature type="transmembrane region" description="Helical" evidence="5">
    <location>
        <begin position="243"/>
        <end position="262"/>
    </location>
</feature>
<feature type="transmembrane region" description="Helical" evidence="5">
    <location>
        <begin position="107"/>
        <end position="128"/>
    </location>
</feature>
<dbReference type="InterPro" id="IPR038665">
    <property type="entry name" value="Voltage-dep_anion_channel_sf"/>
</dbReference>
<reference evidence="6 9" key="1">
    <citation type="submission" date="2020-10" db="EMBL/GenBank/DDBJ databases">
        <title>Phylogeny of dyella-like bacteria.</title>
        <authorList>
            <person name="Fu J."/>
        </authorList>
    </citation>
    <scope>NUCLEOTIDE SEQUENCE [LARGE SCALE GENOMIC DNA]</scope>
    <source>
        <strain evidence="6 9">KACC 19113</strain>
    </source>
</reference>
<evidence type="ECO:0000256" key="5">
    <source>
        <dbReference type="SAM" id="Phobius"/>
    </source>
</evidence>
<evidence type="ECO:0000313" key="8">
    <source>
        <dbReference type="EMBL" id="MFK2879790.1"/>
    </source>
</evidence>
<gene>
    <name evidence="6" type="ORF">ISP25_01625</name>
    <name evidence="7" type="ORF">ISP25_03985</name>
    <name evidence="8" type="ORF">ISP25_22245</name>
</gene>
<feature type="transmembrane region" description="Helical" evidence="5">
    <location>
        <begin position="274"/>
        <end position="293"/>
    </location>
</feature>
<evidence type="ECO:0000256" key="3">
    <source>
        <dbReference type="ARBA" id="ARBA00022989"/>
    </source>
</evidence>
<dbReference type="EMBL" id="JADIKK010000008">
    <property type="protein sequence ID" value="MFK2879790.1"/>
    <property type="molecule type" value="Genomic_DNA"/>
</dbReference>
<dbReference type="Gene3D" id="1.50.10.150">
    <property type="entry name" value="Voltage-dependent anion channel"/>
    <property type="match status" value="1"/>
</dbReference>
<organism evidence="6 9">
    <name type="scientific">Rhodanobacter hydrolyticus</name>
    <dbReference type="NCBI Taxonomy" id="2250595"/>
    <lineage>
        <taxon>Bacteria</taxon>
        <taxon>Pseudomonadati</taxon>
        <taxon>Pseudomonadota</taxon>
        <taxon>Gammaproteobacteria</taxon>
        <taxon>Lysobacterales</taxon>
        <taxon>Rhodanobacteraceae</taxon>
        <taxon>Rhodanobacter</taxon>
    </lineage>
</organism>
<protein>
    <submittedName>
        <fullName evidence="6">Uncharacterized protein</fullName>
    </submittedName>
</protein>
<comment type="caution">
    <text evidence="6">The sequence shown here is derived from an EMBL/GenBank/DDBJ whole genome shotgun (WGS) entry which is preliminary data.</text>
</comment>
<feature type="transmembrane region" description="Helical" evidence="5">
    <location>
        <begin position="30"/>
        <end position="49"/>
    </location>
</feature>
<keyword evidence="4 5" id="KW-0472">Membrane</keyword>
<evidence type="ECO:0000256" key="4">
    <source>
        <dbReference type="ARBA" id="ARBA00023136"/>
    </source>
</evidence>